<keyword evidence="2" id="KW-0472">Membrane</keyword>
<dbReference type="PANTHER" id="PTHR10983">
    <property type="entry name" value="1-ACYLGLYCEROL-3-PHOSPHATE ACYLTRANSFERASE-RELATED"/>
    <property type="match status" value="1"/>
</dbReference>
<dbReference type="CDD" id="cd07990">
    <property type="entry name" value="LPLAT_LCLAT1-like"/>
    <property type="match status" value="1"/>
</dbReference>
<dbReference type="PANTHER" id="PTHR10983:SF16">
    <property type="entry name" value="LYSOCARDIOLIPIN ACYLTRANSFERASE 1"/>
    <property type="match status" value="1"/>
</dbReference>
<keyword evidence="2" id="KW-0812">Transmembrane</keyword>
<dbReference type="Proteomes" id="UP000749559">
    <property type="component" value="Unassembled WGS sequence"/>
</dbReference>
<dbReference type="SUPFAM" id="SSF69593">
    <property type="entry name" value="Glycerol-3-phosphate (1)-acyltransferase"/>
    <property type="match status" value="1"/>
</dbReference>
<feature type="domain" description="Phospholipid/glycerol acyltransferase" evidence="3">
    <location>
        <begin position="82"/>
        <end position="204"/>
    </location>
</feature>
<sequence>MGVIQKICGFTFGVGLFLGSFLGIVFLTTPFLPLMILKPKWYRQILDEMVGSWEVFAAGMLELILGIKVVVTGDAIRPNERSLIVMNHRTRLDWMYLWSCLIRYGSLKNEKIILKSPLKHIPGAGWAMQCAAYIFINRKWETDKTILTTILNYFRDLGHNTMILIFPEGTDLTERTKKKSDEFAEKNNWEKYDHVLHPRTTGFTFLAELMRKDGMLDAIYDITVGYPYSFPQNETGLFFGEIPKEGVKGGGAARGGGGVGAARGGGGVGMPEGE</sequence>
<protein>
    <recommendedName>
        <fullName evidence="3">Phospholipid/glycerol acyltransferase domain-containing protein</fullName>
    </recommendedName>
</protein>
<dbReference type="GO" id="GO:0005783">
    <property type="term" value="C:endoplasmic reticulum"/>
    <property type="evidence" value="ECO:0007669"/>
    <property type="project" value="TreeGrafter"/>
</dbReference>
<organism evidence="4 5">
    <name type="scientific">Owenia fusiformis</name>
    <name type="common">Polychaete worm</name>
    <dbReference type="NCBI Taxonomy" id="6347"/>
    <lineage>
        <taxon>Eukaryota</taxon>
        <taxon>Metazoa</taxon>
        <taxon>Spiralia</taxon>
        <taxon>Lophotrochozoa</taxon>
        <taxon>Annelida</taxon>
        <taxon>Polychaeta</taxon>
        <taxon>Sedentaria</taxon>
        <taxon>Canalipalpata</taxon>
        <taxon>Sabellida</taxon>
        <taxon>Oweniida</taxon>
        <taxon>Oweniidae</taxon>
        <taxon>Owenia</taxon>
    </lineage>
</organism>
<evidence type="ECO:0000313" key="4">
    <source>
        <dbReference type="EMBL" id="CAH1792687.1"/>
    </source>
</evidence>
<dbReference type="GO" id="GO:0016746">
    <property type="term" value="F:acyltransferase activity"/>
    <property type="evidence" value="ECO:0007669"/>
    <property type="project" value="InterPro"/>
</dbReference>
<dbReference type="GO" id="GO:0036149">
    <property type="term" value="P:phosphatidylinositol acyl-chain remodeling"/>
    <property type="evidence" value="ECO:0007669"/>
    <property type="project" value="TreeGrafter"/>
</dbReference>
<feature type="transmembrane region" description="Helical" evidence="2">
    <location>
        <begin position="7"/>
        <end position="32"/>
    </location>
</feature>
<feature type="transmembrane region" description="Helical" evidence="2">
    <location>
        <begin position="52"/>
        <end position="71"/>
    </location>
</feature>
<evidence type="ECO:0000256" key="2">
    <source>
        <dbReference type="SAM" id="Phobius"/>
    </source>
</evidence>
<keyword evidence="5" id="KW-1185">Reference proteome</keyword>
<dbReference type="AlphaFoldDB" id="A0A8S4PI21"/>
<dbReference type="EMBL" id="CAIIXF020000008">
    <property type="protein sequence ID" value="CAH1792687.1"/>
    <property type="molecule type" value="Genomic_DNA"/>
</dbReference>
<reference evidence="4" key="1">
    <citation type="submission" date="2022-03" db="EMBL/GenBank/DDBJ databases">
        <authorList>
            <person name="Martin C."/>
        </authorList>
    </citation>
    <scope>NUCLEOTIDE SEQUENCE</scope>
</reference>
<evidence type="ECO:0000259" key="3">
    <source>
        <dbReference type="SMART" id="SM00563"/>
    </source>
</evidence>
<keyword evidence="2" id="KW-1133">Transmembrane helix</keyword>
<evidence type="ECO:0000256" key="1">
    <source>
        <dbReference type="SAM" id="MobiDB-lite"/>
    </source>
</evidence>
<gene>
    <name evidence="4" type="ORF">OFUS_LOCUS17627</name>
</gene>
<feature type="region of interest" description="Disordered" evidence="1">
    <location>
        <begin position="251"/>
        <end position="274"/>
    </location>
</feature>
<accession>A0A8S4PI21</accession>
<dbReference type="InterPro" id="IPR002123">
    <property type="entry name" value="Plipid/glycerol_acylTrfase"/>
</dbReference>
<proteinExistence type="predicted"/>
<evidence type="ECO:0000313" key="5">
    <source>
        <dbReference type="Proteomes" id="UP000749559"/>
    </source>
</evidence>
<comment type="caution">
    <text evidence="4">The sequence shown here is derived from an EMBL/GenBank/DDBJ whole genome shotgun (WGS) entry which is preliminary data.</text>
</comment>
<dbReference type="Pfam" id="PF01553">
    <property type="entry name" value="Acyltransferase"/>
    <property type="match status" value="1"/>
</dbReference>
<name>A0A8S4PI21_OWEFU</name>
<dbReference type="SMART" id="SM00563">
    <property type="entry name" value="PlsC"/>
    <property type="match status" value="1"/>
</dbReference>
<dbReference type="OrthoDB" id="186786at2759"/>